<dbReference type="RefSeq" id="XP_068349664.1">
    <property type="nucleotide sequence ID" value="XM_068495143.1"/>
</dbReference>
<feature type="region of interest" description="Disordered" evidence="1">
    <location>
        <begin position="1"/>
        <end position="31"/>
    </location>
</feature>
<keyword evidence="3" id="KW-1185">Reference proteome</keyword>
<accession>A0A1J4JE09</accession>
<evidence type="ECO:0000256" key="1">
    <source>
        <dbReference type="SAM" id="MobiDB-lite"/>
    </source>
</evidence>
<evidence type="ECO:0000313" key="2">
    <source>
        <dbReference type="EMBL" id="OHS96527.1"/>
    </source>
</evidence>
<gene>
    <name evidence="2" type="ORF">TRFO_09916</name>
</gene>
<proteinExistence type="predicted"/>
<dbReference type="GeneID" id="94829847"/>
<dbReference type="OrthoDB" id="10511948at2759"/>
<dbReference type="VEuPathDB" id="TrichDB:TRFO_09916"/>
<evidence type="ECO:0000313" key="3">
    <source>
        <dbReference type="Proteomes" id="UP000179807"/>
    </source>
</evidence>
<protein>
    <submittedName>
        <fullName evidence="2">Uncharacterized protein</fullName>
    </submittedName>
</protein>
<comment type="caution">
    <text evidence="2">The sequence shown here is derived from an EMBL/GenBank/DDBJ whole genome shotgun (WGS) entry which is preliminary data.</text>
</comment>
<organism evidence="2 3">
    <name type="scientific">Tritrichomonas foetus</name>
    <dbReference type="NCBI Taxonomy" id="1144522"/>
    <lineage>
        <taxon>Eukaryota</taxon>
        <taxon>Metamonada</taxon>
        <taxon>Parabasalia</taxon>
        <taxon>Tritrichomonadida</taxon>
        <taxon>Tritrichomonadidae</taxon>
        <taxon>Tritrichomonas</taxon>
    </lineage>
</organism>
<feature type="compositionally biased region" description="Polar residues" evidence="1">
    <location>
        <begin position="1"/>
        <end position="12"/>
    </location>
</feature>
<sequence>MSVPATPQSGKSVSALMSPAATPGSHENDVKQHRLDQEAAKVIEECGGINYIQSQYMLELTKEVVGNEKPVLANLQPVITIPEENEAWSKALCLAVAYIKRYKMTSTLSSMKAEYDQVPHKTGYSRASEVEASFKSVLDFAESLRSVTSEDKIKQFTKEVNEAFPESNL</sequence>
<dbReference type="AlphaFoldDB" id="A0A1J4JE09"/>
<name>A0A1J4JE09_9EUKA</name>
<reference evidence="2" key="1">
    <citation type="submission" date="2016-10" db="EMBL/GenBank/DDBJ databases">
        <authorList>
            <person name="Benchimol M."/>
            <person name="Almeida L.G."/>
            <person name="Vasconcelos A.T."/>
            <person name="Perreira-Neves A."/>
            <person name="Rosa I.A."/>
            <person name="Tasca T."/>
            <person name="Bogo M.R."/>
            <person name="de Souza W."/>
        </authorList>
    </citation>
    <scope>NUCLEOTIDE SEQUENCE [LARGE SCALE GENOMIC DNA]</scope>
    <source>
        <strain evidence="2">K</strain>
    </source>
</reference>
<dbReference type="EMBL" id="MLAK01001171">
    <property type="protein sequence ID" value="OHS96527.1"/>
    <property type="molecule type" value="Genomic_DNA"/>
</dbReference>
<dbReference type="Proteomes" id="UP000179807">
    <property type="component" value="Unassembled WGS sequence"/>
</dbReference>